<accession>A0AAE0LHV0</accession>
<organism evidence="2 3">
    <name type="scientific">Cymbomonas tetramitiformis</name>
    <dbReference type="NCBI Taxonomy" id="36881"/>
    <lineage>
        <taxon>Eukaryota</taxon>
        <taxon>Viridiplantae</taxon>
        <taxon>Chlorophyta</taxon>
        <taxon>Pyramimonadophyceae</taxon>
        <taxon>Pyramimonadales</taxon>
        <taxon>Pyramimonadaceae</taxon>
        <taxon>Cymbomonas</taxon>
    </lineage>
</organism>
<evidence type="ECO:0000313" key="2">
    <source>
        <dbReference type="EMBL" id="KAK3285365.1"/>
    </source>
</evidence>
<protein>
    <submittedName>
        <fullName evidence="2">Uncharacterized protein</fullName>
    </submittedName>
</protein>
<sequence length="134" mass="15120">MFLLTLILQKFRSFDAAAGPASRPQMQVPVSQKMPRFVVTTTKQNEVWKDYCRKENGEDRCGYAIRDGTQKGIDYGEKIRTRGHRIPSVDMDQVNGRHFAGDSQTVFAIAKRRNEGHGDIIGHHQQTGECDVLG</sequence>
<gene>
    <name evidence="2" type="ORF">CYMTET_7036</name>
</gene>
<feature type="signal peptide" evidence="1">
    <location>
        <begin position="1"/>
        <end position="16"/>
    </location>
</feature>
<dbReference type="AlphaFoldDB" id="A0AAE0LHV0"/>
<evidence type="ECO:0000256" key="1">
    <source>
        <dbReference type="SAM" id="SignalP"/>
    </source>
</evidence>
<keyword evidence="3" id="KW-1185">Reference proteome</keyword>
<keyword evidence="1" id="KW-0732">Signal</keyword>
<dbReference type="EMBL" id="LGRX02001865">
    <property type="protein sequence ID" value="KAK3285365.1"/>
    <property type="molecule type" value="Genomic_DNA"/>
</dbReference>
<dbReference type="Proteomes" id="UP001190700">
    <property type="component" value="Unassembled WGS sequence"/>
</dbReference>
<comment type="caution">
    <text evidence="2">The sequence shown here is derived from an EMBL/GenBank/DDBJ whole genome shotgun (WGS) entry which is preliminary data.</text>
</comment>
<evidence type="ECO:0000313" key="3">
    <source>
        <dbReference type="Proteomes" id="UP001190700"/>
    </source>
</evidence>
<feature type="chain" id="PRO_5042157081" evidence="1">
    <location>
        <begin position="17"/>
        <end position="134"/>
    </location>
</feature>
<reference evidence="2 3" key="1">
    <citation type="journal article" date="2015" name="Genome Biol. Evol.">
        <title>Comparative Genomics of a Bacterivorous Green Alga Reveals Evolutionary Causalities and Consequences of Phago-Mixotrophic Mode of Nutrition.</title>
        <authorList>
            <person name="Burns J.A."/>
            <person name="Paasch A."/>
            <person name="Narechania A."/>
            <person name="Kim E."/>
        </authorList>
    </citation>
    <scope>NUCLEOTIDE SEQUENCE [LARGE SCALE GENOMIC DNA]</scope>
    <source>
        <strain evidence="2 3">PLY_AMNH</strain>
    </source>
</reference>
<name>A0AAE0LHV0_9CHLO</name>
<proteinExistence type="predicted"/>